<organism evidence="1 2">
    <name type="scientific">Enterococcus lacertideformus</name>
    <dbReference type="NCBI Taxonomy" id="2771493"/>
    <lineage>
        <taxon>Bacteria</taxon>
        <taxon>Bacillati</taxon>
        <taxon>Bacillota</taxon>
        <taxon>Bacilli</taxon>
        <taxon>Lactobacillales</taxon>
        <taxon>Enterococcaceae</taxon>
        <taxon>Enterococcus</taxon>
    </lineage>
</organism>
<dbReference type="InterPro" id="IPR029058">
    <property type="entry name" value="AB_hydrolase_fold"/>
</dbReference>
<keyword evidence="1" id="KW-0378">Hydrolase</keyword>
<dbReference type="GO" id="GO:0016787">
    <property type="term" value="F:hydrolase activity"/>
    <property type="evidence" value="ECO:0007669"/>
    <property type="project" value="UniProtKB-KW"/>
</dbReference>
<dbReference type="AlphaFoldDB" id="A0A931AU90"/>
<name>A0A931AU90_9ENTE</name>
<accession>A0A931AU90</accession>
<comment type="caution">
    <text evidence="1">The sequence shown here is derived from an EMBL/GenBank/DDBJ whole genome shotgun (WGS) entry which is preliminary data.</text>
</comment>
<gene>
    <name evidence="1" type="ORF">IC227_02205</name>
</gene>
<sequence length="292" mass="32186">MKIWRKYGVVGVLMLISIFFISGCQSKSAVETSKTAKTIETTQKTKEKDLQSAIPTLFFHGYSGTVNSFKGMIQRLQESGSGKKEVTLTVDVNGNVQAEGELSKKADNPMIQVLFADNKNNEWNQTEWIKACLSYLQTTYGIEQVNVVGHSMGGVSGLRYLATYGQDTSLPKIEKFVAIGAPFNDFEDDGGQSLADELKNGPAIMSSRYQDYQQLIGNVPTTTQFLLVAGQLSETDLSDGTVPLNSALAVYALLKQHGNVVEEKVIKGENASHSMLHENQKIDREVSQFLWK</sequence>
<reference evidence="1" key="1">
    <citation type="submission" date="2020-09" db="EMBL/GenBank/DDBJ databases">
        <title>Genomic insights into the novelty and pathogenicity of a unique biofilm-forming Enterococcus sp. bacteria (Enterococcus lacertideformus) identified in reptiles.</title>
        <authorList>
            <person name="Agius J.E."/>
            <person name="Phalen D.N."/>
            <person name="Rose K."/>
            <person name="Eden J.-S."/>
        </authorList>
    </citation>
    <scope>NUCLEOTIDE SEQUENCE</scope>
    <source>
        <strain evidence="1">PHRS 0518</strain>
    </source>
</reference>
<keyword evidence="2" id="KW-1185">Reference proteome</keyword>
<evidence type="ECO:0000313" key="1">
    <source>
        <dbReference type="EMBL" id="MBF8807426.1"/>
    </source>
</evidence>
<dbReference type="EMBL" id="JADAKE010000007">
    <property type="protein sequence ID" value="MBF8807426.1"/>
    <property type="molecule type" value="Genomic_DNA"/>
</dbReference>
<protein>
    <submittedName>
        <fullName evidence="1">Alpha/beta fold hydrolase</fullName>
    </submittedName>
</protein>
<dbReference type="Proteomes" id="UP000637757">
    <property type="component" value="Unassembled WGS sequence"/>
</dbReference>
<proteinExistence type="predicted"/>
<dbReference type="Pfam" id="PF06028">
    <property type="entry name" value="DUF915"/>
    <property type="match status" value="1"/>
</dbReference>
<evidence type="ECO:0000313" key="2">
    <source>
        <dbReference type="Proteomes" id="UP000637757"/>
    </source>
</evidence>
<dbReference type="PROSITE" id="PS51257">
    <property type="entry name" value="PROKAR_LIPOPROTEIN"/>
    <property type="match status" value="1"/>
</dbReference>
<dbReference type="InterPro" id="IPR010315">
    <property type="entry name" value="DUF915_hydro-like"/>
</dbReference>
<dbReference type="Gene3D" id="3.40.50.1820">
    <property type="entry name" value="alpha/beta hydrolase"/>
    <property type="match status" value="1"/>
</dbReference>
<dbReference type="SUPFAM" id="SSF53474">
    <property type="entry name" value="alpha/beta-Hydrolases"/>
    <property type="match status" value="1"/>
</dbReference>